<sequence>MKSVRDRRYVLSDGRPPRSRLYAYRFLYVLTEIPKISAQWSPNNKPQGSQYCRGDAVVARNQHVPAPTGAADCPLASSHLPGTRLAFD</sequence>
<name>A0A4C2A1G4_EUMVA</name>
<gene>
    <name evidence="1" type="ORF">EVAR_68183_1</name>
</gene>
<dbReference type="AlphaFoldDB" id="A0A4C2A1G4"/>
<organism evidence="1 2">
    <name type="scientific">Eumeta variegata</name>
    <name type="common">Bagworm moth</name>
    <name type="synonym">Eumeta japonica</name>
    <dbReference type="NCBI Taxonomy" id="151549"/>
    <lineage>
        <taxon>Eukaryota</taxon>
        <taxon>Metazoa</taxon>
        <taxon>Ecdysozoa</taxon>
        <taxon>Arthropoda</taxon>
        <taxon>Hexapoda</taxon>
        <taxon>Insecta</taxon>
        <taxon>Pterygota</taxon>
        <taxon>Neoptera</taxon>
        <taxon>Endopterygota</taxon>
        <taxon>Lepidoptera</taxon>
        <taxon>Glossata</taxon>
        <taxon>Ditrysia</taxon>
        <taxon>Tineoidea</taxon>
        <taxon>Psychidae</taxon>
        <taxon>Oiketicinae</taxon>
        <taxon>Eumeta</taxon>
    </lineage>
</organism>
<evidence type="ECO:0000313" key="2">
    <source>
        <dbReference type="Proteomes" id="UP000299102"/>
    </source>
</evidence>
<accession>A0A4C2A1G4</accession>
<reference evidence="1 2" key="1">
    <citation type="journal article" date="2019" name="Commun. Biol.">
        <title>The bagworm genome reveals a unique fibroin gene that provides high tensile strength.</title>
        <authorList>
            <person name="Kono N."/>
            <person name="Nakamura H."/>
            <person name="Ohtoshi R."/>
            <person name="Tomita M."/>
            <person name="Numata K."/>
            <person name="Arakawa K."/>
        </authorList>
    </citation>
    <scope>NUCLEOTIDE SEQUENCE [LARGE SCALE GENOMIC DNA]</scope>
</reference>
<dbReference type="Proteomes" id="UP000299102">
    <property type="component" value="Unassembled WGS sequence"/>
</dbReference>
<proteinExistence type="predicted"/>
<comment type="caution">
    <text evidence="1">The sequence shown here is derived from an EMBL/GenBank/DDBJ whole genome shotgun (WGS) entry which is preliminary data.</text>
</comment>
<keyword evidence="2" id="KW-1185">Reference proteome</keyword>
<protein>
    <submittedName>
        <fullName evidence="1">Uncharacterized protein</fullName>
    </submittedName>
</protein>
<dbReference type="EMBL" id="BGZK01002338">
    <property type="protein sequence ID" value="GBP93114.1"/>
    <property type="molecule type" value="Genomic_DNA"/>
</dbReference>
<evidence type="ECO:0000313" key="1">
    <source>
        <dbReference type="EMBL" id="GBP93114.1"/>
    </source>
</evidence>